<keyword evidence="4 6" id="KW-1133">Transmembrane helix</keyword>
<keyword evidence="3 6" id="KW-0812">Transmembrane</keyword>
<dbReference type="InterPro" id="IPR050911">
    <property type="entry name" value="DRAM/TMEM150_Autophagy_Mod"/>
</dbReference>
<dbReference type="CTD" id="9807714"/>
<evidence type="ECO:0000256" key="4">
    <source>
        <dbReference type="ARBA" id="ARBA00022989"/>
    </source>
</evidence>
<dbReference type="RefSeq" id="XP_003106186.2">
    <property type="nucleotide sequence ID" value="XM_003106138.2"/>
</dbReference>
<feature type="transmembrane region" description="Helical" evidence="6">
    <location>
        <begin position="21"/>
        <end position="41"/>
    </location>
</feature>
<dbReference type="PANTHER" id="PTHR21324:SF2">
    <property type="entry name" value="EG:22E5.9 PROTEIN"/>
    <property type="match status" value="1"/>
</dbReference>
<gene>
    <name evidence="8" type="ORF">GCK72_025554</name>
</gene>
<evidence type="ECO:0000313" key="8">
    <source>
        <dbReference type="EMBL" id="KAF1749087.1"/>
    </source>
</evidence>
<proteinExistence type="inferred from homology"/>
<evidence type="ECO:0000256" key="6">
    <source>
        <dbReference type="SAM" id="Phobius"/>
    </source>
</evidence>
<dbReference type="KEGG" id="crq:GCK72_025554"/>
<evidence type="ECO:0000313" key="9">
    <source>
        <dbReference type="Proteomes" id="UP000483820"/>
    </source>
</evidence>
<comment type="similarity">
    <text evidence="2">Belongs to the DRAM/TMEM150 family.</text>
</comment>
<dbReference type="GeneID" id="9807714"/>
<dbReference type="Pfam" id="PF10277">
    <property type="entry name" value="Frag1"/>
    <property type="match status" value="1"/>
</dbReference>
<evidence type="ECO:0000256" key="2">
    <source>
        <dbReference type="ARBA" id="ARBA00006565"/>
    </source>
</evidence>
<protein>
    <recommendedName>
        <fullName evidence="7">CWH43-like N-terminal domain-containing protein</fullName>
    </recommendedName>
</protein>
<evidence type="ECO:0000256" key="1">
    <source>
        <dbReference type="ARBA" id="ARBA00004127"/>
    </source>
</evidence>
<evidence type="ECO:0000256" key="3">
    <source>
        <dbReference type="ARBA" id="ARBA00022692"/>
    </source>
</evidence>
<reference evidence="8 9" key="1">
    <citation type="submission" date="2019-12" db="EMBL/GenBank/DDBJ databases">
        <title>Chromosome-level assembly of the Caenorhabditis remanei genome.</title>
        <authorList>
            <person name="Teterina A.A."/>
            <person name="Willis J.H."/>
            <person name="Phillips P.C."/>
        </authorList>
    </citation>
    <scope>NUCLEOTIDE SEQUENCE [LARGE SCALE GENOMIC DNA]</scope>
    <source>
        <strain evidence="8 9">PX506</strain>
        <tissue evidence="8">Whole organism</tissue>
    </source>
</reference>
<dbReference type="Proteomes" id="UP000483820">
    <property type="component" value="Chromosome X"/>
</dbReference>
<dbReference type="GO" id="GO:0012505">
    <property type="term" value="C:endomembrane system"/>
    <property type="evidence" value="ECO:0007669"/>
    <property type="project" value="UniProtKB-SubCell"/>
</dbReference>
<feature type="domain" description="CWH43-like N-terminal" evidence="7">
    <location>
        <begin position="1"/>
        <end position="84"/>
    </location>
</feature>
<dbReference type="InterPro" id="IPR019402">
    <property type="entry name" value="CWH43_N"/>
</dbReference>
<evidence type="ECO:0000259" key="7">
    <source>
        <dbReference type="Pfam" id="PF10277"/>
    </source>
</evidence>
<accession>A0A6A5G2A8</accession>
<keyword evidence="5 6" id="KW-0472">Membrane</keyword>
<dbReference type="AlphaFoldDB" id="A0A6A5G2A8"/>
<feature type="transmembrane region" description="Helical" evidence="6">
    <location>
        <begin position="53"/>
        <end position="79"/>
    </location>
</feature>
<sequence>MVFVRYRQMRSIFYQQDMGYLFCWNAVGKWLGYLSAIGLFVVTNVEKTHIIPIHMPAALVIIGGFLIYMIFQCYFTYIISPQITQENRDFFIDCYSYRV</sequence>
<name>A0A6A5G2A8_CAERE</name>
<dbReference type="EMBL" id="WUAV01000006">
    <property type="protein sequence ID" value="KAF1749087.1"/>
    <property type="molecule type" value="Genomic_DNA"/>
</dbReference>
<evidence type="ECO:0000256" key="5">
    <source>
        <dbReference type="ARBA" id="ARBA00023136"/>
    </source>
</evidence>
<dbReference type="PANTHER" id="PTHR21324">
    <property type="entry name" value="FASTING-INDUCIBLE INTEGRAL MEMBRANE PROTEIN TM6P1-RELATED"/>
    <property type="match status" value="1"/>
</dbReference>
<organism evidence="8 9">
    <name type="scientific">Caenorhabditis remanei</name>
    <name type="common">Caenorhabditis vulgaris</name>
    <dbReference type="NCBI Taxonomy" id="31234"/>
    <lineage>
        <taxon>Eukaryota</taxon>
        <taxon>Metazoa</taxon>
        <taxon>Ecdysozoa</taxon>
        <taxon>Nematoda</taxon>
        <taxon>Chromadorea</taxon>
        <taxon>Rhabditida</taxon>
        <taxon>Rhabditina</taxon>
        <taxon>Rhabditomorpha</taxon>
        <taxon>Rhabditoidea</taxon>
        <taxon>Rhabditidae</taxon>
        <taxon>Peloderinae</taxon>
        <taxon>Caenorhabditis</taxon>
    </lineage>
</organism>
<comment type="subcellular location">
    <subcellularLocation>
        <location evidence="1">Endomembrane system</location>
        <topology evidence="1">Multi-pass membrane protein</topology>
    </subcellularLocation>
</comment>
<comment type="caution">
    <text evidence="8">The sequence shown here is derived from an EMBL/GenBank/DDBJ whole genome shotgun (WGS) entry which is preliminary data.</text>
</comment>